<organism evidence="2 3">
    <name type="scientific">Trichomonascus ciferrii</name>
    <dbReference type="NCBI Taxonomy" id="44093"/>
    <lineage>
        <taxon>Eukaryota</taxon>
        <taxon>Fungi</taxon>
        <taxon>Dikarya</taxon>
        <taxon>Ascomycota</taxon>
        <taxon>Saccharomycotina</taxon>
        <taxon>Dipodascomycetes</taxon>
        <taxon>Dipodascales</taxon>
        <taxon>Trichomonascaceae</taxon>
        <taxon>Trichomonascus</taxon>
        <taxon>Trichomonascus ciferrii complex</taxon>
    </lineage>
</organism>
<gene>
    <name evidence="2" type="ORF">TRICI_006796</name>
</gene>
<dbReference type="VEuPathDB" id="FungiDB:TRICI_006796"/>
<evidence type="ECO:0000313" key="3">
    <source>
        <dbReference type="Proteomes" id="UP000761534"/>
    </source>
</evidence>
<accession>A0A642UD94</accession>
<keyword evidence="3" id="KW-1185">Reference proteome</keyword>
<evidence type="ECO:0000256" key="1">
    <source>
        <dbReference type="SAM" id="MobiDB-lite"/>
    </source>
</evidence>
<sequence>MYKLRLELPNLLRTLAHLDERESTSAVFNRCMQEAHNLNSEVAEFSALYAECSDILQKAREQEGSDALNAIGSVAAPQPHQQPLSSNTPNPNPALATQQSIQNLMQSGAGGTQDQPITFDNDPSMNFIQL</sequence>
<dbReference type="Proteomes" id="UP000761534">
    <property type="component" value="Unassembled WGS sequence"/>
</dbReference>
<dbReference type="EMBL" id="SWFS01000571">
    <property type="protein sequence ID" value="KAA8897034.1"/>
    <property type="molecule type" value="Genomic_DNA"/>
</dbReference>
<proteinExistence type="predicted"/>
<evidence type="ECO:0000313" key="2">
    <source>
        <dbReference type="EMBL" id="KAA8897034.1"/>
    </source>
</evidence>
<feature type="compositionally biased region" description="Polar residues" evidence="1">
    <location>
        <begin position="79"/>
        <end position="130"/>
    </location>
</feature>
<protein>
    <submittedName>
        <fullName evidence="2">Uncharacterized protein</fullName>
    </submittedName>
</protein>
<dbReference type="AlphaFoldDB" id="A0A642UD94"/>
<feature type="region of interest" description="Disordered" evidence="1">
    <location>
        <begin position="61"/>
        <end position="130"/>
    </location>
</feature>
<name>A0A642UD94_9ASCO</name>
<comment type="caution">
    <text evidence="2">The sequence shown here is derived from an EMBL/GenBank/DDBJ whole genome shotgun (WGS) entry which is preliminary data.</text>
</comment>
<reference evidence="2" key="1">
    <citation type="journal article" date="2019" name="G3 (Bethesda)">
        <title>Genome Assemblies of Two Rare Opportunistic Yeast Pathogens: Diutina rugosa (syn. Candida rugosa) and Trichomonascus ciferrii (syn. Candida ciferrii).</title>
        <authorList>
            <person name="Mixao V."/>
            <person name="Saus E."/>
            <person name="Hansen A.P."/>
            <person name="Lass-Florl C."/>
            <person name="Gabaldon T."/>
        </authorList>
    </citation>
    <scope>NUCLEOTIDE SEQUENCE</scope>
    <source>
        <strain evidence="2">CBS 4856</strain>
    </source>
</reference>